<dbReference type="Proteomes" id="UP001500729">
    <property type="component" value="Unassembled WGS sequence"/>
</dbReference>
<accession>A0ABP3LRP1</accession>
<evidence type="ECO:0000256" key="1">
    <source>
        <dbReference type="SAM" id="MobiDB-lite"/>
    </source>
</evidence>
<feature type="compositionally biased region" description="Basic and acidic residues" evidence="1">
    <location>
        <begin position="1"/>
        <end position="13"/>
    </location>
</feature>
<feature type="region of interest" description="Disordered" evidence="1">
    <location>
        <begin position="1"/>
        <end position="20"/>
    </location>
</feature>
<name>A0ABP3LRP1_SACER</name>
<evidence type="ECO:0008006" key="4">
    <source>
        <dbReference type="Google" id="ProtNLM"/>
    </source>
</evidence>
<protein>
    <recommendedName>
        <fullName evidence="4">DUF2867 domain-containing protein</fullName>
    </recommendedName>
</protein>
<sequence length="169" mass="18938">MADSSPHPDERSFEPAVHQQHTATESIRALSSISDPDYVDLFTMAAGLPGTSAEQWARTATEDALGRQAQVLWRGLLGLRLKSAPDRVAGWRLGGRGDTWVRLEASSWFMTANLVLEAGDDHVSLATFVRYDRLLARRVWEPLSRKQRQIVPGLLRTTYQRLERKAQAA</sequence>
<dbReference type="EMBL" id="BAAAGS010000001">
    <property type="protein sequence ID" value="GAA0505986.1"/>
    <property type="molecule type" value="Genomic_DNA"/>
</dbReference>
<reference evidence="3" key="1">
    <citation type="journal article" date="2019" name="Int. J. Syst. Evol. Microbiol.">
        <title>The Global Catalogue of Microorganisms (GCM) 10K type strain sequencing project: providing services to taxonomists for standard genome sequencing and annotation.</title>
        <authorList>
            <consortium name="The Broad Institute Genomics Platform"/>
            <consortium name="The Broad Institute Genome Sequencing Center for Infectious Disease"/>
            <person name="Wu L."/>
            <person name="Ma J."/>
        </authorList>
    </citation>
    <scope>NUCLEOTIDE SEQUENCE [LARGE SCALE GENOMIC DNA]</scope>
    <source>
        <strain evidence="3">JCM 10303</strain>
    </source>
</reference>
<dbReference type="RefSeq" id="WP_009944386.1">
    <property type="nucleotide sequence ID" value="NZ_BAAAGS010000001.1"/>
</dbReference>
<proteinExistence type="predicted"/>
<evidence type="ECO:0000313" key="2">
    <source>
        <dbReference type="EMBL" id="GAA0505986.1"/>
    </source>
</evidence>
<comment type="caution">
    <text evidence="2">The sequence shown here is derived from an EMBL/GenBank/DDBJ whole genome shotgun (WGS) entry which is preliminary data.</text>
</comment>
<keyword evidence="3" id="KW-1185">Reference proteome</keyword>
<evidence type="ECO:0000313" key="3">
    <source>
        <dbReference type="Proteomes" id="UP001500729"/>
    </source>
</evidence>
<organism evidence="2 3">
    <name type="scientific">Saccharopolyspora erythraea</name>
    <name type="common">Streptomyces erythraeus</name>
    <dbReference type="NCBI Taxonomy" id="1836"/>
    <lineage>
        <taxon>Bacteria</taxon>
        <taxon>Bacillati</taxon>
        <taxon>Actinomycetota</taxon>
        <taxon>Actinomycetes</taxon>
        <taxon>Pseudonocardiales</taxon>
        <taxon>Pseudonocardiaceae</taxon>
        <taxon>Saccharopolyspora</taxon>
    </lineage>
</organism>
<gene>
    <name evidence="2" type="ORF">GCM10009533_00850</name>
</gene>